<dbReference type="GO" id="GO:0006083">
    <property type="term" value="P:acetate metabolic process"/>
    <property type="evidence" value="ECO:0007669"/>
    <property type="project" value="TreeGrafter"/>
</dbReference>
<dbReference type="GO" id="GO:0047761">
    <property type="term" value="F:butyrate kinase activity"/>
    <property type="evidence" value="ECO:0007669"/>
    <property type="project" value="UniProtKB-UniRule"/>
</dbReference>
<dbReference type="PATRIC" id="fig|1006576.9.peg.1568"/>
<dbReference type="EC" id="2.7.2.7" evidence="9"/>
<sequence>MFKILVINPGSTSTKIAVYEDEKEVLKEVIPHDISDLKRFRNVVDQYEMRKDTILEFLEKENINLNSISAVVGRGGLLRPVPSGIFKINEKMLDELRTAKYGEHESNLGALIAYRIAEKIGVQALIADPVVVDELEDIARISGHPDFKRKSIFHALNQKAIARKISQKIGKDYKMLNLVIVHLGGGISIGAHKKGRVVDVNNALEGEGPFTPERSGTLPLTGFIDLCYYVYPESDIRKLIKGRGGLVSYLGTNNAKEVVEKIKNGDEYAKKIYSAMAHQIIKWIGKMSAVLNFEVDAIGLTGGLANENEFLIPWIKEKVAFIAPIYVFPGEEEEEALANAALRVLRGQEEAVDY</sequence>
<dbReference type="GO" id="GO:0005737">
    <property type="term" value="C:cytoplasm"/>
    <property type="evidence" value="ECO:0007669"/>
    <property type="project" value="UniProtKB-SubCell"/>
</dbReference>
<keyword evidence="4 9" id="KW-0808">Transferase</keyword>
<evidence type="ECO:0000256" key="3">
    <source>
        <dbReference type="ARBA" id="ARBA00022490"/>
    </source>
</evidence>
<dbReference type="NCBIfam" id="TIGR02707">
    <property type="entry name" value="butyr_kinase"/>
    <property type="match status" value="1"/>
</dbReference>
<dbReference type="RefSeq" id="WP_045088230.1">
    <property type="nucleotide sequence ID" value="NZ_LN824141.1"/>
</dbReference>
<dbReference type="HAMAP" id="MF_00542">
    <property type="entry name" value="Butyrate_kinase"/>
    <property type="match status" value="1"/>
</dbReference>
<dbReference type="STRING" id="1006576.DTL3_1572"/>
<evidence type="ECO:0000256" key="8">
    <source>
        <dbReference type="ARBA" id="ARBA00048596"/>
    </source>
</evidence>
<keyword evidence="12" id="KW-1185">Reference proteome</keyword>
<evidence type="ECO:0000256" key="10">
    <source>
        <dbReference type="RuleBase" id="RU003835"/>
    </source>
</evidence>
<dbReference type="PANTHER" id="PTHR21060">
    <property type="entry name" value="ACETATE KINASE"/>
    <property type="match status" value="1"/>
</dbReference>
<dbReference type="OrthoDB" id="9771859at2"/>
<dbReference type="GO" id="GO:0008776">
    <property type="term" value="F:acetate kinase activity"/>
    <property type="evidence" value="ECO:0007669"/>
    <property type="project" value="TreeGrafter"/>
</dbReference>
<protein>
    <recommendedName>
        <fullName evidence="9">Probable butyrate kinase</fullName>
        <shortName evidence="9">BK</shortName>
        <ecNumber evidence="9">2.7.2.7</ecNumber>
    </recommendedName>
    <alternativeName>
        <fullName evidence="9">Branched-chain carboxylic acid kinase</fullName>
    </alternativeName>
</protein>
<evidence type="ECO:0000256" key="5">
    <source>
        <dbReference type="ARBA" id="ARBA00022741"/>
    </source>
</evidence>
<dbReference type="SUPFAM" id="SSF53067">
    <property type="entry name" value="Actin-like ATPase domain"/>
    <property type="match status" value="2"/>
</dbReference>
<dbReference type="Pfam" id="PF00871">
    <property type="entry name" value="Acetate_kinase"/>
    <property type="match status" value="1"/>
</dbReference>
<comment type="catalytic activity">
    <reaction evidence="8 9">
        <text>butanoate + ATP = butanoyl phosphate + ADP</text>
        <dbReference type="Rhea" id="RHEA:13585"/>
        <dbReference type="ChEBI" id="CHEBI:17968"/>
        <dbReference type="ChEBI" id="CHEBI:30616"/>
        <dbReference type="ChEBI" id="CHEBI:58079"/>
        <dbReference type="ChEBI" id="CHEBI:456216"/>
        <dbReference type="EC" id="2.7.2.7"/>
    </reaction>
</comment>
<comment type="subcellular location">
    <subcellularLocation>
        <location evidence="1 9">Cytoplasm</location>
    </subcellularLocation>
</comment>
<keyword evidence="5 9" id="KW-0547">Nucleotide-binding</keyword>
<dbReference type="PROSITE" id="PS01076">
    <property type="entry name" value="ACETATE_KINASE_2"/>
    <property type="match status" value="1"/>
</dbReference>
<dbReference type="Gene3D" id="3.30.420.40">
    <property type="match status" value="2"/>
</dbReference>
<keyword evidence="7 9" id="KW-0067">ATP-binding</keyword>
<dbReference type="KEGG" id="dtn:DTL3_1572"/>
<dbReference type="EMBL" id="LN824141">
    <property type="protein sequence ID" value="CEP78861.1"/>
    <property type="molecule type" value="Genomic_DNA"/>
</dbReference>
<organism evidence="11 12">
    <name type="scientific">Defluviitoga tunisiensis</name>
    <dbReference type="NCBI Taxonomy" id="1006576"/>
    <lineage>
        <taxon>Bacteria</taxon>
        <taxon>Thermotogati</taxon>
        <taxon>Thermotogota</taxon>
        <taxon>Thermotogae</taxon>
        <taxon>Petrotogales</taxon>
        <taxon>Petrotogaceae</taxon>
        <taxon>Defluviitoga</taxon>
    </lineage>
</organism>
<dbReference type="GO" id="GO:0005524">
    <property type="term" value="F:ATP binding"/>
    <property type="evidence" value="ECO:0007669"/>
    <property type="project" value="UniProtKB-KW"/>
</dbReference>
<dbReference type="AlphaFoldDB" id="A0A0C7NLU4"/>
<evidence type="ECO:0000313" key="11">
    <source>
        <dbReference type="EMBL" id="CEP78861.1"/>
    </source>
</evidence>
<dbReference type="InterPro" id="IPR023865">
    <property type="entry name" value="Aliphatic_acid_kinase_CS"/>
</dbReference>
<dbReference type="PIRSF" id="PIRSF036458">
    <property type="entry name" value="Butyrate_kin"/>
    <property type="match status" value="1"/>
</dbReference>
<evidence type="ECO:0000256" key="1">
    <source>
        <dbReference type="ARBA" id="ARBA00004496"/>
    </source>
</evidence>
<gene>
    <name evidence="11" type="primary">buk2</name>
    <name evidence="9" type="synonym">buk</name>
    <name evidence="11" type="ORF">DTL3_1572</name>
</gene>
<dbReference type="CDD" id="cd24011">
    <property type="entry name" value="ASKHA_NBD_BK"/>
    <property type="match status" value="1"/>
</dbReference>
<comment type="similarity">
    <text evidence="2 9 10">Belongs to the acetokinase family.</text>
</comment>
<dbReference type="InterPro" id="IPR011245">
    <property type="entry name" value="Butyrate_kin"/>
</dbReference>
<dbReference type="HOGENOM" id="CLU_048716_0_0_0"/>
<dbReference type="Proteomes" id="UP000032809">
    <property type="component" value="Chromosome I"/>
</dbReference>
<evidence type="ECO:0000256" key="2">
    <source>
        <dbReference type="ARBA" id="ARBA00008748"/>
    </source>
</evidence>
<dbReference type="PANTHER" id="PTHR21060:SF3">
    <property type="entry name" value="BUTYRATE KINASE 2-RELATED"/>
    <property type="match status" value="1"/>
</dbReference>
<name>A0A0C7NLU4_DEFTU</name>
<keyword evidence="3 9" id="KW-0963">Cytoplasm</keyword>
<keyword evidence="6 9" id="KW-0418">Kinase</keyword>
<evidence type="ECO:0000256" key="7">
    <source>
        <dbReference type="ARBA" id="ARBA00022840"/>
    </source>
</evidence>
<accession>A0A0C7NLU4</accession>
<dbReference type="InterPro" id="IPR043129">
    <property type="entry name" value="ATPase_NBD"/>
</dbReference>
<dbReference type="PRINTS" id="PR00471">
    <property type="entry name" value="ACETATEKNASE"/>
</dbReference>
<reference evidence="12" key="1">
    <citation type="submission" date="2014-11" db="EMBL/GenBank/DDBJ databases">
        <authorList>
            <person name="Wibberg D."/>
        </authorList>
    </citation>
    <scope>NUCLEOTIDE SEQUENCE [LARGE SCALE GENOMIC DNA]</scope>
    <source>
        <strain evidence="12">L3</strain>
    </source>
</reference>
<proteinExistence type="inferred from homology"/>
<evidence type="ECO:0000256" key="6">
    <source>
        <dbReference type="ARBA" id="ARBA00022777"/>
    </source>
</evidence>
<evidence type="ECO:0000256" key="4">
    <source>
        <dbReference type="ARBA" id="ARBA00022679"/>
    </source>
</evidence>
<evidence type="ECO:0000313" key="12">
    <source>
        <dbReference type="Proteomes" id="UP000032809"/>
    </source>
</evidence>
<evidence type="ECO:0000256" key="9">
    <source>
        <dbReference type="HAMAP-Rule" id="MF_00542"/>
    </source>
</evidence>
<dbReference type="NCBIfam" id="NF002834">
    <property type="entry name" value="PRK03011.1-5"/>
    <property type="match status" value="1"/>
</dbReference>
<dbReference type="InterPro" id="IPR000890">
    <property type="entry name" value="Aliphatic_acid_kin_short-chain"/>
</dbReference>
<dbReference type="PROSITE" id="PS01075">
    <property type="entry name" value="ACETATE_KINASE_1"/>
    <property type="match status" value="1"/>
</dbReference>